<comment type="similarity">
    <text evidence="3">Belongs to the peptidase M50B family.</text>
</comment>
<reference evidence="13 14" key="1">
    <citation type="submission" date="2014-01" db="EMBL/GenBank/DDBJ databases">
        <title>Plasmidome dynamics in the species complex Clostridium novyi sensu lato converts strains of independent lineages into distinctly different pathogens.</title>
        <authorList>
            <person name="Skarin H."/>
            <person name="Segerman B."/>
        </authorList>
    </citation>
    <scope>NUCLEOTIDE SEQUENCE [LARGE SCALE GENOMIC DNA]</scope>
    <source>
        <strain evidence="13 14">4570</strain>
    </source>
</reference>
<evidence type="ECO:0000256" key="10">
    <source>
        <dbReference type="ARBA" id="ARBA00023136"/>
    </source>
</evidence>
<keyword evidence="4" id="KW-0645">Protease</keyword>
<dbReference type="PANTHER" id="PTHR42837">
    <property type="entry name" value="REGULATOR OF SIGMA-E PROTEASE RSEP"/>
    <property type="match status" value="1"/>
</dbReference>
<evidence type="ECO:0000256" key="2">
    <source>
        <dbReference type="ARBA" id="ARBA00004141"/>
    </source>
</evidence>
<dbReference type="RefSeq" id="WP_039249157.1">
    <property type="nucleotide sequence ID" value="NZ_JDRX01000005.1"/>
</dbReference>
<feature type="transmembrane region" description="Helical" evidence="11">
    <location>
        <begin position="290"/>
        <end position="306"/>
    </location>
</feature>
<dbReference type="InterPro" id="IPR041489">
    <property type="entry name" value="PDZ_6"/>
</dbReference>
<protein>
    <submittedName>
        <fullName evidence="13">Zinc metalloprotease</fullName>
    </submittedName>
</protein>
<keyword evidence="9 13" id="KW-0482">Metalloprotease</keyword>
<dbReference type="CDD" id="cd06163">
    <property type="entry name" value="S2P-M50_PDZ_RseP-like"/>
    <property type="match status" value="1"/>
</dbReference>
<dbReference type="GO" id="GO:0016020">
    <property type="term" value="C:membrane"/>
    <property type="evidence" value="ECO:0007669"/>
    <property type="project" value="UniProtKB-SubCell"/>
</dbReference>
<evidence type="ECO:0000256" key="11">
    <source>
        <dbReference type="SAM" id="Phobius"/>
    </source>
</evidence>
<evidence type="ECO:0000313" key="14">
    <source>
        <dbReference type="Proteomes" id="UP000030016"/>
    </source>
</evidence>
<dbReference type="Pfam" id="PF17820">
    <property type="entry name" value="PDZ_6"/>
    <property type="match status" value="1"/>
</dbReference>
<keyword evidence="6" id="KW-0378">Hydrolase</keyword>
<feature type="transmembrane region" description="Helical" evidence="11">
    <location>
        <begin position="318"/>
        <end position="336"/>
    </location>
</feature>
<keyword evidence="7" id="KW-0862">Zinc</keyword>
<evidence type="ECO:0000256" key="4">
    <source>
        <dbReference type="ARBA" id="ARBA00022670"/>
    </source>
</evidence>
<proteinExistence type="inferred from homology"/>
<name>A0AA88ZPQ6_CLONO</name>
<dbReference type="Pfam" id="PF02163">
    <property type="entry name" value="Peptidase_M50"/>
    <property type="match status" value="1"/>
</dbReference>
<feature type="transmembrane region" description="Helical" evidence="11">
    <location>
        <begin position="7"/>
        <end position="28"/>
    </location>
</feature>
<dbReference type="GO" id="GO:0004222">
    <property type="term" value="F:metalloendopeptidase activity"/>
    <property type="evidence" value="ECO:0007669"/>
    <property type="project" value="InterPro"/>
</dbReference>
<keyword evidence="8 11" id="KW-1133">Transmembrane helix</keyword>
<organism evidence="13 14">
    <name type="scientific">Clostridium novyi A str. 4570</name>
    <dbReference type="NCBI Taxonomy" id="1444290"/>
    <lineage>
        <taxon>Bacteria</taxon>
        <taxon>Bacillati</taxon>
        <taxon>Bacillota</taxon>
        <taxon>Clostridia</taxon>
        <taxon>Eubacteriales</taxon>
        <taxon>Clostridiaceae</taxon>
        <taxon>Clostridium</taxon>
    </lineage>
</organism>
<sequence>MNVLLNIIFVILAFSALVIIHEFGHFALAKLNGVKVEEFAIGMGPKLFGIKGKETLYAFRIIPIGGYVKMLGEGEEEEVPVDDERSFSNKSPLRRLSIVAAGPIMNFVLAIVLFAIIGHMRGFSVPIVSEVIPSSPAIKAGIKPGDTITKVNNKKINTWEDVIGQINMSKGSPVDVQLLTKNNEQKSVSIVPIKNSKDGTYMLGICSSIVEKPNFFQSVKYGLQETSSTIKQTFQSLGMIFKGKASKNDFGGPVTILRVTWAVSKAGLMNLVLFSAFISIQLGIFNLLPFPALDGFWIFVSLYQIITKREINKDRIGVINTIGFALLLLLMVVVTIKDVLYPIKL</sequence>
<keyword evidence="5 11" id="KW-0812">Transmembrane</keyword>
<evidence type="ECO:0000256" key="1">
    <source>
        <dbReference type="ARBA" id="ARBA00001947"/>
    </source>
</evidence>
<dbReference type="InterPro" id="IPR001478">
    <property type="entry name" value="PDZ"/>
</dbReference>
<dbReference type="PROSITE" id="PS50106">
    <property type="entry name" value="PDZ"/>
    <property type="match status" value="1"/>
</dbReference>
<evidence type="ECO:0000256" key="9">
    <source>
        <dbReference type="ARBA" id="ARBA00023049"/>
    </source>
</evidence>
<evidence type="ECO:0000256" key="5">
    <source>
        <dbReference type="ARBA" id="ARBA00022692"/>
    </source>
</evidence>
<dbReference type="EMBL" id="JDRX01000005">
    <property type="protein sequence ID" value="KGN02860.1"/>
    <property type="molecule type" value="Genomic_DNA"/>
</dbReference>
<dbReference type="Gene3D" id="2.30.42.10">
    <property type="match status" value="1"/>
</dbReference>
<dbReference type="CDD" id="cd23081">
    <property type="entry name" value="cpPDZ_EcRseP-like"/>
    <property type="match status" value="1"/>
</dbReference>
<feature type="transmembrane region" description="Helical" evidence="11">
    <location>
        <begin position="96"/>
        <end position="117"/>
    </location>
</feature>
<comment type="cofactor">
    <cofactor evidence="1">
        <name>Zn(2+)</name>
        <dbReference type="ChEBI" id="CHEBI:29105"/>
    </cofactor>
</comment>
<dbReference type="InterPro" id="IPR008915">
    <property type="entry name" value="Peptidase_M50"/>
</dbReference>
<gene>
    <name evidence="13" type="ORF">Z969_03645</name>
</gene>
<accession>A0AA88ZPQ6</accession>
<dbReference type="Proteomes" id="UP000030016">
    <property type="component" value="Unassembled WGS sequence"/>
</dbReference>
<feature type="domain" description="PDZ" evidence="12">
    <location>
        <begin position="127"/>
        <end position="156"/>
    </location>
</feature>
<evidence type="ECO:0000256" key="3">
    <source>
        <dbReference type="ARBA" id="ARBA00007931"/>
    </source>
</evidence>
<evidence type="ECO:0000256" key="7">
    <source>
        <dbReference type="ARBA" id="ARBA00022833"/>
    </source>
</evidence>
<comment type="subcellular location">
    <subcellularLocation>
        <location evidence="2">Membrane</location>
        <topology evidence="2">Multi-pass membrane protein</topology>
    </subcellularLocation>
</comment>
<dbReference type="AlphaFoldDB" id="A0AA88ZPQ6"/>
<dbReference type="GO" id="GO:0006508">
    <property type="term" value="P:proteolysis"/>
    <property type="evidence" value="ECO:0007669"/>
    <property type="project" value="UniProtKB-KW"/>
</dbReference>
<evidence type="ECO:0000259" key="12">
    <source>
        <dbReference type="PROSITE" id="PS50106"/>
    </source>
</evidence>
<evidence type="ECO:0000313" key="13">
    <source>
        <dbReference type="EMBL" id="KGN02860.1"/>
    </source>
</evidence>
<keyword evidence="10 11" id="KW-0472">Membrane</keyword>
<dbReference type="InterPro" id="IPR036034">
    <property type="entry name" value="PDZ_sf"/>
</dbReference>
<evidence type="ECO:0000256" key="8">
    <source>
        <dbReference type="ARBA" id="ARBA00022989"/>
    </source>
</evidence>
<dbReference type="SMART" id="SM00228">
    <property type="entry name" value="PDZ"/>
    <property type="match status" value="1"/>
</dbReference>
<evidence type="ECO:0000256" key="6">
    <source>
        <dbReference type="ARBA" id="ARBA00022801"/>
    </source>
</evidence>
<dbReference type="PANTHER" id="PTHR42837:SF2">
    <property type="entry name" value="MEMBRANE METALLOPROTEASE ARASP2, CHLOROPLASTIC-RELATED"/>
    <property type="match status" value="1"/>
</dbReference>
<comment type="caution">
    <text evidence="13">The sequence shown here is derived from an EMBL/GenBank/DDBJ whole genome shotgun (WGS) entry which is preliminary data.</text>
</comment>
<dbReference type="SUPFAM" id="SSF50156">
    <property type="entry name" value="PDZ domain-like"/>
    <property type="match status" value="1"/>
</dbReference>
<dbReference type="InterPro" id="IPR004387">
    <property type="entry name" value="Pept_M50_Zn"/>
</dbReference>